<proteinExistence type="predicted"/>
<protein>
    <submittedName>
        <fullName evidence="2">CLUMA_CG001598, isoform A</fullName>
    </submittedName>
</protein>
<keyword evidence="1" id="KW-0472">Membrane</keyword>
<gene>
    <name evidence="2" type="ORF">CLUMA_CG001598</name>
</gene>
<evidence type="ECO:0000313" key="2">
    <source>
        <dbReference type="EMBL" id="CRK87809.1"/>
    </source>
</evidence>
<sequence length="71" mass="8209">MQIIKELMTSSVMIIIYLQSVLHVMSVLFSSLCLQMHSKRFPCVWKTSQSGECIEKAVNFMSKSLVIRNKR</sequence>
<evidence type="ECO:0000256" key="1">
    <source>
        <dbReference type="SAM" id="Phobius"/>
    </source>
</evidence>
<feature type="transmembrane region" description="Helical" evidence="1">
    <location>
        <begin position="12"/>
        <end position="34"/>
    </location>
</feature>
<dbReference type="AlphaFoldDB" id="A0A1J1HNK1"/>
<keyword evidence="1" id="KW-0812">Transmembrane</keyword>
<accession>A0A1J1HNK1</accession>
<evidence type="ECO:0000313" key="3">
    <source>
        <dbReference type="Proteomes" id="UP000183832"/>
    </source>
</evidence>
<reference evidence="2 3" key="1">
    <citation type="submission" date="2015-04" db="EMBL/GenBank/DDBJ databases">
        <authorList>
            <person name="Syromyatnikov M.Y."/>
            <person name="Popov V.N."/>
        </authorList>
    </citation>
    <scope>NUCLEOTIDE SEQUENCE [LARGE SCALE GENOMIC DNA]</scope>
</reference>
<keyword evidence="1" id="KW-1133">Transmembrane helix</keyword>
<keyword evidence="3" id="KW-1185">Reference proteome</keyword>
<name>A0A1J1HNK1_9DIPT</name>
<dbReference type="Proteomes" id="UP000183832">
    <property type="component" value="Unassembled WGS sequence"/>
</dbReference>
<dbReference type="EMBL" id="CVRI01000005">
    <property type="protein sequence ID" value="CRK87809.1"/>
    <property type="molecule type" value="Genomic_DNA"/>
</dbReference>
<organism evidence="2 3">
    <name type="scientific">Clunio marinus</name>
    <dbReference type="NCBI Taxonomy" id="568069"/>
    <lineage>
        <taxon>Eukaryota</taxon>
        <taxon>Metazoa</taxon>
        <taxon>Ecdysozoa</taxon>
        <taxon>Arthropoda</taxon>
        <taxon>Hexapoda</taxon>
        <taxon>Insecta</taxon>
        <taxon>Pterygota</taxon>
        <taxon>Neoptera</taxon>
        <taxon>Endopterygota</taxon>
        <taxon>Diptera</taxon>
        <taxon>Nematocera</taxon>
        <taxon>Chironomoidea</taxon>
        <taxon>Chironomidae</taxon>
        <taxon>Clunio</taxon>
    </lineage>
</organism>